<proteinExistence type="predicted"/>
<evidence type="ECO:0000313" key="1">
    <source>
        <dbReference type="EMBL" id="EFC99825.1"/>
    </source>
</evidence>
<evidence type="ECO:0000313" key="2">
    <source>
        <dbReference type="Proteomes" id="UP000004968"/>
    </source>
</evidence>
<comment type="caution">
    <text evidence="1">The sequence shown here is derived from an EMBL/GenBank/DDBJ whole genome shotgun (WGS) entry which is preliminary data.</text>
</comment>
<sequence>MKCRKNTGECEMIALKIEDMKQFTARLFMGETFDHFLIREAEIITFNVFTIDGHIRQGYYSEEELEENQLEELSSWKMIRPYCFSLIKGKKLPGSFQIVLQMPPQAVEKFVAARQMPLRADQVNGLYLNIRYEEGKLFCVTGTSVSFFTLDKTLDSEWDQAVRSFLKKNEIIFEEE</sequence>
<gene>
    <name evidence="1" type="ORF">CLOSTHATH_01963</name>
</gene>
<dbReference type="EMBL" id="ACIO01000149">
    <property type="protein sequence ID" value="EFC99825.1"/>
    <property type="molecule type" value="Genomic_DNA"/>
</dbReference>
<protein>
    <submittedName>
        <fullName evidence="1">Uncharacterized protein</fullName>
    </submittedName>
</protein>
<organism evidence="1 2">
    <name type="scientific">Hungatella hathewayi DSM 13479</name>
    <dbReference type="NCBI Taxonomy" id="566550"/>
    <lineage>
        <taxon>Bacteria</taxon>
        <taxon>Bacillati</taxon>
        <taxon>Bacillota</taxon>
        <taxon>Clostridia</taxon>
        <taxon>Lachnospirales</taxon>
        <taxon>Lachnospiraceae</taxon>
        <taxon>Hungatella</taxon>
    </lineage>
</organism>
<reference evidence="1 2" key="1">
    <citation type="submission" date="2010-01" db="EMBL/GenBank/DDBJ databases">
        <authorList>
            <person name="Weinstock G."/>
            <person name="Sodergren E."/>
            <person name="Clifton S."/>
            <person name="Fulton L."/>
            <person name="Fulton B."/>
            <person name="Courtney L."/>
            <person name="Fronick C."/>
            <person name="Harrison M."/>
            <person name="Strong C."/>
            <person name="Farmer C."/>
            <person name="Delahaunty K."/>
            <person name="Markovic C."/>
            <person name="Hall O."/>
            <person name="Minx P."/>
            <person name="Tomlinson C."/>
            <person name="Mitreva M."/>
            <person name="Nelson J."/>
            <person name="Hou S."/>
            <person name="Wollam A."/>
            <person name="Pepin K.H."/>
            <person name="Johnson M."/>
            <person name="Bhonagiri V."/>
            <person name="Nash W.E."/>
            <person name="Warren W."/>
            <person name="Chinwalla A."/>
            <person name="Mardis E.R."/>
            <person name="Wilson R.K."/>
        </authorList>
    </citation>
    <scope>NUCLEOTIDE SEQUENCE [LARGE SCALE GENOMIC DNA]</scope>
    <source>
        <strain evidence="1 2">DSM 13479</strain>
    </source>
</reference>
<dbReference type="AlphaFoldDB" id="D3AED2"/>
<dbReference type="Proteomes" id="UP000004968">
    <property type="component" value="Unassembled WGS sequence"/>
</dbReference>
<dbReference type="InterPro" id="IPR043779">
    <property type="entry name" value="DUF5721"/>
</dbReference>
<dbReference type="HOGENOM" id="CLU_104975_0_0_9"/>
<name>D3AED2_9FIRM</name>
<dbReference type="Pfam" id="PF18988">
    <property type="entry name" value="DUF5721"/>
    <property type="match status" value="1"/>
</dbReference>
<accession>D3AED2</accession>